<evidence type="ECO:0000313" key="7">
    <source>
        <dbReference type="EMBL" id="QBK90090.1"/>
    </source>
</evidence>
<dbReference type="PRINTS" id="PR00449">
    <property type="entry name" value="RASTRNSFRMNG"/>
</dbReference>
<dbReference type="FunFam" id="3.40.50.300:FF:001447">
    <property type="entry name" value="Ras-related protein Rab-1B"/>
    <property type="match status" value="1"/>
</dbReference>
<comment type="similarity">
    <text evidence="2">Belongs to the small GTPase superfamily. Ran family.</text>
</comment>
<dbReference type="PANTHER" id="PTHR24071:SF0">
    <property type="entry name" value="GTP-BINDING NUCLEAR PROTEIN RAN"/>
    <property type="match status" value="1"/>
</dbReference>
<dbReference type="Gene3D" id="3.40.50.300">
    <property type="entry name" value="P-loop containing nucleotide triphosphate hydrolases"/>
    <property type="match status" value="1"/>
</dbReference>
<gene>
    <name evidence="7" type="ORF">LCPAC101_03750</name>
</gene>
<evidence type="ECO:0000256" key="6">
    <source>
        <dbReference type="ARBA" id="ARBA00023134"/>
    </source>
</evidence>
<dbReference type="GO" id="GO:0020002">
    <property type="term" value="C:host cell plasma membrane"/>
    <property type="evidence" value="ECO:0007669"/>
    <property type="project" value="UniProtKB-SubCell"/>
</dbReference>
<dbReference type="Pfam" id="PF00071">
    <property type="entry name" value="Ras"/>
    <property type="match status" value="1"/>
</dbReference>
<proteinExistence type="inferred from homology"/>
<dbReference type="PROSITE" id="PS51421">
    <property type="entry name" value="RAS"/>
    <property type="match status" value="1"/>
</dbReference>
<keyword evidence="4" id="KW-0547">Nucleotide-binding</keyword>
<evidence type="ECO:0000256" key="5">
    <source>
        <dbReference type="ARBA" id="ARBA00022927"/>
    </source>
</evidence>
<dbReference type="InterPro" id="IPR027417">
    <property type="entry name" value="P-loop_NTPase"/>
</dbReference>
<dbReference type="SMART" id="SM00174">
    <property type="entry name" value="RHO"/>
    <property type="match status" value="1"/>
</dbReference>
<keyword evidence="5" id="KW-0653">Protein transport</keyword>
<dbReference type="GO" id="GO:0015031">
    <property type="term" value="P:protein transport"/>
    <property type="evidence" value="ECO:0007669"/>
    <property type="project" value="UniProtKB-KW"/>
</dbReference>
<evidence type="ECO:0000256" key="4">
    <source>
        <dbReference type="ARBA" id="ARBA00022741"/>
    </source>
</evidence>
<dbReference type="NCBIfam" id="TIGR00231">
    <property type="entry name" value="small_GTP"/>
    <property type="match status" value="1"/>
</dbReference>
<name>A0A481Z620_9VIRU</name>
<dbReference type="GO" id="GO:0005525">
    <property type="term" value="F:GTP binding"/>
    <property type="evidence" value="ECO:0007669"/>
    <property type="project" value="UniProtKB-KW"/>
</dbReference>
<dbReference type="SMART" id="SM00173">
    <property type="entry name" value="RAS"/>
    <property type="match status" value="1"/>
</dbReference>
<protein>
    <submittedName>
        <fullName evidence="7">Ras family GTPase</fullName>
    </submittedName>
</protein>
<dbReference type="SUPFAM" id="SSF52540">
    <property type="entry name" value="P-loop containing nucleoside triphosphate hydrolases"/>
    <property type="match status" value="1"/>
</dbReference>
<dbReference type="InterPro" id="IPR001806">
    <property type="entry name" value="Small_GTPase"/>
</dbReference>
<dbReference type="InterPro" id="IPR005225">
    <property type="entry name" value="Small_GTP-bd"/>
</dbReference>
<dbReference type="SMART" id="SM00175">
    <property type="entry name" value="RAB"/>
    <property type="match status" value="1"/>
</dbReference>
<comment type="subcellular location">
    <subcellularLocation>
        <location evidence="1">Host cell membrane</location>
        <topology evidence="1">Lipid-anchor</topology>
        <orientation evidence="1">Cytoplasmic side</orientation>
    </subcellularLocation>
</comment>
<dbReference type="SMART" id="SM00176">
    <property type="entry name" value="RAN"/>
    <property type="match status" value="1"/>
</dbReference>
<dbReference type="InterPro" id="IPR002041">
    <property type="entry name" value="Ran_GTPase"/>
</dbReference>
<evidence type="ECO:0000256" key="2">
    <source>
        <dbReference type="ARBA" id="ARBA00008028"/>
    </source>
</evidence>
<dbReference type="EMBL" id="MK500464">
    <property type="protein sequence ID" value="QBK90090.1"/>
    <property type="molecule type" value="Genomic_DNA"/>
</dbReference>
<evidence type="ECO:0000256" key="3">
    <source>
        <dbReference type="ARBA" id="ARBA00022448"/>
    </source>
</evidence>
<dbReference type="PROSITE" id="PS51419">
    <property type="entry name" value="RAB"/>
    <property type="match status" value="1"/>
</dbReference>
<accession>A0A481Z620</accession>
<keyword evidence="6" id="KW-0342">GTP-binding</keyword>
<dbReference type="GO" id="GO:0003924">
    <property type="term" value="F:GTPase activity"/>
    <property type="evidence" value="ECO:0007669"/>
    <property type="project" value="InterPro"/>
</dbReference>
<keyword evidence="3" id="KW-0813">Transport</keyword>
<sequence length="170" mass="19308">MDTFKVILSGDGGVGKTTLIKRHLTGNFEKRYIATLGVEVHPLKFNTNYGNICLNIWDCAGIEKFGGLRDGYFRGAQALIIMFDLTSLTTFKNVTKWISLYRGVAPNTPIVLCGSKCDVESIRVTPQMIQEFIHKLNIPYFVISSKSNYNFLKPFLEVCKRLKSKDLRFK</sequence>
<dbReference type="PROSITE" id="PS51418">
    <property type="entry name" value="RAN"/>
    <property type="match status" value="1"/>
</dbReference>
<organism evidence="7">
    <name type="scientific">Pithovirus LCPAC101</name>
    <dbReference type="NCBI Taxonomy" id="2506586"/>
    <lineage>
        <taxon>Viruses</taxon>
        <taxon>Pithoviruses</taxon>
    </lineage>
</organism>
<evidence type="ECO:0000256" key="1">
    <source>
        <dbReference type="ARBA" id="ARBA00004112"/>
    </source>
</evidence>
<dbReference type="PANTHER" id="PTHR24071">
    <property type="entry name" value="RAN GTPASE"/>
    <property type="match status" value="1"/>
</dbReference>
<reference evidence="7" key="1">
    <citation type="journal article" date="2019" name="MBio">
        <title>Virus Genomes from Deep Sea Sediments Expand the Ocean Megavirome and Support Independent Origins of Viral Gigantism.</title>
        <authorList>
            <person name="Backstrom D."/>
            <person name="Yutin N."/>
            <person name="Jorgensen S.L."/>
            <person name="Dharamshi J."/>
            <person name="Homa F."/>
            <person name="Zaremba-Niedwiedzka K."/>
            <person name="Spang A."/>
            <person name="Wolf Y.I."/>
            <person name="Koonin E.V."/>
            <person name="Ettema T.J."/>
        </authorList>
    </citation>
    <scope>NUCLEOTIDE SEQUENCE</scope>
</reference>